<dbReference type="EMBL" id="HBEJ01002120">
    <property type="protein sequence ID" value="CAD8361056.1"/>
    <property type="molecule type" value="Transcribed_RNA"/>
</dbReference>
<evidence type="ECO:0000256" key="3">
    <source>
        <dbReference type="ARBA" id="ARBA00022741"/>
    </source>
</evidence>
<evidence type="ECO:0000256" key="5">
    <source>
        <dbReference type="ARBA" id="ARBA00023134"/>
    </source>
</evidence>
<dbReference type="AlphaFoldDB" id="A0A6U0IL03"/>
<dbReference type="InterPro" id="IPR027417">
    <property type="entry name" value="P-loop_NTPase"/>
</dbReference>
<evidence type="ECO:0000256" key="6">
    <source>
        <dbReference type="RuleBase" id="RU365059"/>
    </source>
</evidence>
<organism evidence="8">
    <name type="scientific">Minutocellus polymorphus</name>
    <dbReference type="NCBI Taxonomy" id="265543"/>
    <lineage>
        <taxon>Eukaryota</taxon>
        <taxon>Sar</taxon>
        <taxon>Stramenopiles</taxon>
        <taxon>Ochrophyta</taxon>
        <taxon>Bacillariophyta</taxon>
        <taxon>Mediophyceae</taxon>
        <taxon>Cymatosirophycidae</taxon>
        <taxon>Cymatosirales</taxon>
        <taxon>Cymatosiraceae</taxon>
        <taxon>Minutocellus</taxon>
    </lineage>
</organism>
<dbReference type="CDD" id="cd17872">
    <property type="entry name" value="GPN3"/>
    <property type="match status" value="1"/>
</dbReference>
<keyword evidence="4 6" id="KW-0378">Hydrolase</keyword>
<keyword evidence="3 6" id="KW-0547">Nucleotide-binding</keyword>
<protein>
    <recommendedName>
        <fullName evidence="2 6">GPN-loop GTPase 3</fullName>
    </recommendedName>
</protein>
<evidence type="ECO:0000313" key="8">
    <source>
        <dbReference type="EMBL" id="CAD8361056.1"/>
    </source>
</evidence>
<reference evidence="8" key="1">
    <citation type="submission" date="2021-01" db="EMBL/GenBank/DDBJ databases">
        <authorList>
            <person name="Corre E."/>
            <person name="Pelletier E."/>
            <person name="Niang G."/>
            <person name="Scheremetjew M."/>
            <person name="Finn R."/>
            <person name="Kale V."/>
            <person name="Holt S."/>
            <person name="Cochrane G."/>
            <person name="Meng A."/>
            <person name="Brown T."/>
            <person name="Cohen L."/>
        </authorList>
    </citation>
    <scope>NUCLEOTIDE SEQUENCE</scope>
    <source>
        <strain evidence="8">CCMP3303</strain>
    </source>
</reference>
<dbReference type="GO" id="GO:0005525">
    <property type="term" value="F:GTP binding"/>
    <property type="evidence" value="ECO:0007669"/>
    <property type="project" value="UniProtKB-KW"/>
</dbReference>
<feature type="region of interest" description="Disordered" evidence="7">
    <location>
        <begin position="232"/>
        <end position="267"/>
    </location>
</feature>
<accession>A0A6U0IL03</accession>
<dbReference type="Gene3D" id="3.40.50.300">
    <property type="entry name" value="P-loop containing nucleotide triphosphate hydrolases"/>
    <property type="match status" value="1"/>
</dbReference>
<dbReference type="InterPro" id="IPR030228">
    <property type="entry name" value="Gpn3"/>
</dbReference>
<gene>
    <name evidence="8" type="ORF">MPOL1434_LOCUS1242</name>
</gene>
<comment type="subunit">
    <text evidence="6">Binds to RNA polymerase II (RNAPII).</text>
</comment>
<dbReference type="SUPFAM" id="SSF52540">
    <property type="entry name" value="P-loop containing nucleoside triphosphate hydrolases"/>
    <property type="match status" value="1"/>
</dbReference>
<sequence>MGRCKIQIVTGPAGSGKSTYCQAIQEHCATLGPLRKRKVHIANLDPAAENFKYDVAFDVRDLISVDDVMEELGLGPNGGLIYCMEYLLENLDWLLDNLNQFDDDEYLIVDCPGQIELYTHVPVMRRIIDAMRTAGYASDMVSVFIVDATFVADAPKFISGSLLSLSAMIALELPHVNVLSKCDLVDKERVDEILETESAIQLWEIEDRARRREELAVEAFERGESMEPYLAGSSASKGFEPGEKLVKANDTPSKESQKRSAAIEHRRRKRDRLTEAISSLLDDFSMVSFMPLDITDEESIDLVLMTVDHVIQYGEDSEVRGADLDDAELLGEINS</sequence>
<dbReference type="PANTHER" id="PTHR21231:SF7">
    <property type="entry name" value="GPN-LOOP GTPASE 3"/>
    <property type="match status" value="1"/>
</dbReference>
<keyword evidence="5 6" id="KW-0342">GTP-binding</keyword>
<comment type="function">
    <text evidence="6">Small GTPase required for proper nuclear import of RNA polymerase II and III (RNAPII and RNAPIII). May act at an RNAP assembly step prior to nuclear import.</text>
</comment>
<evidence type="ECO:0000256" key="7">
    <source>
        <dbReference type="SAM" id="MobiDB-lite"/>
    </source>
</evidence>
<evidence type="ECO:0000256" key="4">
    <source>
        <dbReference type="ARBA" id="ARBA00022801"/>
    </source>
</evidence>
<feature type="compositionally biased region" description="Basic and acidic residues" evidence="7">
    <location>
        <begin position="240"/>
        <end position="264"/>
    </location>
</feature>
<name>A0A6U0IL03_9STRA</name>
<dbReference type="Pfam" id="PF03029">
    <property type="entry name" value="ATP_bind_1"/>
    <property type="match status" value="1"/>
</dbReference>
<proteinExistence type="inferred from homology"/>
<dbReference type="PANTHER" id="PTHR21231">
    <property type="entry name" value="XPA-BINDING PROTEIN 1-RELATED"/>
    <property type="match status" value="1"/>
</dbReference>
<comment type="similarity">
    <text evidence="1 6">Belongs to the GPN-loop GTPase family.</text>
</comment>
<dbReference type="GO" id="GO:0003924">
    <property type="term" value="F:GTPase activity"/>
    <property type="evidence" value="ECO:0007669"/>
    <property type="project" value="TreeGrafter"/>
</dbReference>
<evidence type="ECO:0000256" key="1">
    <source>
        <dbReference type="ARBA" id="ARBA00005290"/>
    </source>
</evidence>
<evidence type="ECO:0000256" key="2">
    <source>
        <dbReference type="ARBA" id="ARBA00014587"/>
    </source>
</evidence>
<dbReference type="InterPro" id="IPR004130">
    <property type="entry name" value="Gpn"/>
</dbReference>